<organism evidence="1">
    <name type="scientific">Lepeophtheirus salmonis</name>
    <name type="common">Salmon louse</name>
    <name type="synonym">Caligus salmonis</name>
    <dbReference type="NCBI Taxonomy" id="72036"/>
    <lineage>
        <taxon>Eukaryota</taxon>
        <taxon>Metazoa</taxon>
        <taxon>Ecdysozoa</taxon>
        <taxon>Arthropoda</taxon>
        <taxon>Crustacea</taxon>
        <taxon>Multicrustacea</taxon>
        <taxon>Hexanauplia</taxon>
        <taxon>Copepoda</taxon>
        <taxon>Siphonostomatoida</taxon>
        <taxon>Caligidae</taxon>
        <taxon>Lepeophtheirus</taxon>
    </lineage>
</organism>
<dbReference type="EMBL" id="HACA01003948">
    <property type="protein sequence ID" value="CDW21309.1"/>
    <property type="molecule type" value="Transcribed_RNA"/>
</dbReference>
<sequence>MVFIKINDNLNTVTKEDASFANFVLRVVGPDLGDDKSSLFRCRIHLGCPRWHPTKSNQGDSSHVYMKSAMFWEQNSNSWNSGRAYTNVFGIQDIADGPHITPTMATLSFCATLRKSNKV</sequence>
<evidence type="ECO:0000313" key="1">
    <source>
        <dbReference type="EMBL" id="CDW21309.1"/>
    </source>
</evidence>
<name>A0A0K2T5F9_LEPSM</name>
<protein>
    <submittedName>
        <fullName evidence="1">Uncharacterized protein</fullName>
    </submittedName>
</protein>
<proteinExistence type="predicted"/>
<reference evidence="1" key="1">
    <citation type="submission" date="2014-05" db="EMBL/GenBank/DDBJ databases">
        <authorList>
            <person name="Chronopoulou M."/>
        </authorList>
    </citation>
    <scope>NUCLEOTIDE SEQUENCE</scope>
    <source>
        <tissue evidence="1">Whole organism</tissue>
    </source>
</reference>
<accession>A0A0K2T5F9</accession>
<dbReference type="AlphaFoldDB" id="A0A0K2T5F9"/>